<gene>
    <name evidence="2" type="ORF">HaLaN_23119</name>
</gene>
<evidence type="ECO:0000256" key="1">
    <source>
        <dbReference type="SAM" id="MobiDB-lite"/>
    </source>
</evidence>
<organism evidence="2 3">
    <name type="scientific">Haematococcus lacustris</name>
    <name type="common">Green alga</name>
    <name type="synonym">Haematococcus pluvialis</name>
    <dbReference type="NCBI Taxonomy" id="44745"/>
    <lineage>
        <taxon>Eukaryota</taxon>
        <taxon>Viridiplantae</taxon>
        <taxon>Chlorophyta</taxon>
        <taxon>core chlorophytes</taxon>
        <taxon>Chlorophyceae</taxon>
        <taxon>CS clade</taxon>
        <taxon>Chlamydomonadales</taxon>
        <taxon>Haematococcaceae</taxon>
        <taxon>Haematococcus</taxon>
    </lineage>
</organism>
<sequence length="140" mass="14926">MEDVELLATLNKRLFLALLARPYPWMDIGITALVPEALWANITHPVKGSREGAAQMEKVVMGMVGRPNVTMEAWTQYDLTLSIDGFGPPWRLPRQLLGMTPIVKVESPLKLSPPAAATASPAATLAGQPSATAPGSRPAG</sequence>
<feature type="compositionally biased region" description="Low complexity" evidence="1">
    <location>
        <begin position="112"/>
        <end position="126"/>
    </location>
</feature>
<name>A0A699ZR88_HAELA</name>
<dbReference type="Proteomes" id="UP000485058">
    <property type="component" value="Unassembled WGS sequence"/>
</dbReference>
<keyword evidence="3" id="KW-1185">Reference proteome</keyword>
<evidence type="ECO:0000313" key="3">
    <source>
        <dbReference type="Proteomes" id="UP000485058"/>
    </source>
</evidence>
<feature type="region of interest" description="Disordered" evidence="1">
    <location>
        <begin position="112"/>
        <end position="140"/>
    </location>
</feature>
<proteinExistence type="predicted"/>
<accession>A0A699ZR88</accession>
<comment type="caution">
    <text evidence="2">The sequence shown here is derived from an EMBL/GenBank/DDBJ whole genome shotgun (WGS) entry which is preliminary data.</text>
</comment>
<dbReference type="AlphaFoldDB" id="A0A699ZR88"/>
<reference evidence="2 3" key="1">
    <citation type="submission" date="2020-02" db="EMBL/GenBank/DDBJ databases">
        <title>Draft genome sequence of Haematococcus lacustris strain NIES-144.</title>
        <authorList>
            <person name="Morimoto D."/>
            <person name="Nakagawa S."/>
            <person name="Yoshida T."/>
            <person name="Sawayama S."/>
        </authorList>
    </citation>
    <scope>NUCLEOTIDE SEQUENCE [LARGE SCALE GENOMIC DNA]</scope>
    <source>
        <strain evidence="2 3">NIES-144</strain>
    </source>
</reference>
<dbReference type="EMBL" id="BLLF01002746">
    <property type="protein sequence ID" value="GFH25193.1"/>
    <property type="molecule type" value="Genomic_DNA"/>
</dbReference>
<protein>
    <submittedName>
        <fullName evidence="2">Uncharacterized protein</fullName>
    </submittedName>
</protein>
<evidence type="ECO:0000313" key="2">
    <source>
        <dbReference type="EMBL" id="GFH25193.1"/>
    </source>
</evidence>
<feature type="non-terminal residue" evidence="2">
    <location>
        <position position="140"/>
    </location>
</feature>